<reference evidence="2" key="1">
    <citation type="submission" date="2014-09" db="EMBL/GenBank/DDBJ databases">
        <authorList>
            <person name="Magalhaes I.L.F."/>
            <person name="Oliveira U."/>
            <person name="Santos F.R."/>
            <person name="Vidigal T.H.D.A."/>
            <person name="Brescovit A.D."/>
            <person name="Santos A.J."/>
        </authorList>
    </citation>
    <scope>NUCLEOTIDE SEQUENCE</scope>
    <source>
        <tissue evidence="2">Shoot tissue taken approximately 20 cm above the soil surface</tissue>
    </source>
</reference>
<dbReference type="EMBL" id="GBRH01279967">
    <property type="protein sequence ID" value="JAD17928.1"/>
    <property type="molecule type" value="Transcribed_RNA"/>
</dbReference>
<name>A0A0A8XYT0_ARUDO</name>
<accession>A0A0A8XYT0</accession>
<feature type="region of interest" description="Disordered" evidence="1">
    <location>
        <begin position="39"/>
        <end position="70"/>
    </location>
</feature>
<protein>
    <submittedName>
        <fullName evidence="2">Uncharacterized protein</fullName>
    </submittedName>
</protein>
<proteinExistence type="predicted"/>
<reference evidence="2" key="2">
    <citation type="journal article" date="2015" name="Data Brief">
        <title>Shoot transcriptome of the giant reed, Arundo donax.</title>
        <authorList>
            <person name="Barrero R.A."/>
            <person name="Guerrero F.D."/>
            <person name="Moolhuijzen P."/>
            <person name="Goolsby J.A."/>
            <person name="Tidwell J."/>
            <person name="Bellgard S.E."/>
            <person name="Bellgard M.I."/>
        </authorList>
    </citation>
    <scope>NUCLEOTIDE SEQUENCE</scope>
    <source>
        <tissue evidence="2">Shoot tissue taken approximately 20 cm above the soil surface</tissue>
    </source>
</reference>
<evidence type="ECO:0000256" key="1">
    <source>
        <dbReference type="SAM" id="MobiDB-lite"/>
    </source>
</evidence>
<organism evidence="2">
    <name type="scientific">Arundo donax</name>
    <name type="common">Giant reed</name>
    <name type="synonym">Donax arundinaceus</name>
    <dbReference type="NCBI Taxonomy" id="35708"/>
    <lineage>
        <taxon>Eukaryota</taxon>
        <taxon>Viridiplantae</taxon>
        <taxon>Streptophyta</taxon>
        <taxon>Embryophyta</taxon>
        <taxon>Tracheophyta</taxon>
        <taxon>Spermatophyta</taxon>
        <taxon>Magnoliopsida</taxon>
        <taxon>Liliopsida</taxon>
        <taxon>Poales</taxon>
        <taxon>Poaceae</taxon>
        <taxon>PACMAD clade</taxon>
        <taxon>Arundinoideae</taxon>
        <taxon>Arundineae</taxon>
        <taxon>Arundo</taxon>
    </lineage>
</organism>
<feature type="compositionally biased region" description="Pro residues" evidence="1">
    <location>
        <begin position="51"/>
        <end position="62"/>
    </location>
</feature>
<evidence type="ECO:0000313" key="2">
    <source>
        <dbReference type="EMBL" id="JAD17928.1"/>
    </source>
</evidence>
<dbReference type="AlphaFoldDB" id="A0A0A8XYT0"/>
<sequence>MRHARKKPSATRRMAISSLYGLRMAWETLVFLVSGRRHRAPKLGGSSTPAKPVPPPPPPPCPSLGQSALP</sequence>